<dbReference type="AlphaFoldDB" id="A0AAD3SB41"/>
<name>A0AAD3SB41_NEPGR</name>
<accession>A0AAD3SB41</accession>
<comment type="caution">
    <text evidence="1">The sequence shown here is derived from an EMBL/GenBank/DDBJ whole genome shotgun (WGS) entry which is preliminary data.</text>
</comment>
<dbReference type="PANTHER" id="PTHR48475:SF2">
    <property type="entry name" value="RIBONUCLEASE H"/>
    <property type="match status" value="1"/>
</dbReference>
<reference evidence="1" key="1">
    <citation type="submission" date="2023-05" db="EMBL/GenBank/DDBJ databases">
        <title>Nepenthes gracilis genome sequencing.</title>
        <authorList>
            <person name="Fukushima K."/>
        </authorList>
    </citation>
    <scope>NUCLEOTIDE SEQUENCE</scope>
    <source>
        <strain evidence="1">SING2019-196</strain>
    </source>
</reference>
<dbReference type="Proteomes" id="UP001279734">
    <property type="component" value="Unassembled WGS sequence"/>
</dbReference>
<proteinExistence type="predicted"/>
<keyword evidence="2" id="KW-1185">Reference proteome</keyword>
<evidence type="ECO:0000313" key="1">
    <source>
        <dbReference type="EMBL" id="GMH07489.1"/>
    </source>
</evidence>
<dbReference type="EMBL" id="BSYO01000007">
    <property type="protein sequence ID" value="GMH07489.1"/>
    <property type="molecule type" value="Genomic_DNA"/>
</dbReference>
<evidence type="ECO:0000313" key="2">
    <source>
        <dbReference type="Proteomes" id="UP001279734"/>
    </source>
</evidence>
<organism evidence="1 2">
    <name type="scientific">Nepenthes gracilis</name>
    <name type="common">Slender pitcher plant</name>
    <dbReference type="NCBI Taxonomy" id="150966"/>
    <lineage>
        <taxon>Eukaryota</taxon>
        <taxon>Viridiplantae</taxon>
        <taxon>Streptophyta</taxon>
        <taxon>Embryophyta</taxon>
        <taxon>Tracheophyta</taxon>
        <taxon>Spermatophyta</taxon>
        <taxon>Magnoliopsida</taxon>
        <taxon>eudicotyledons</taxon>
        <taxon>Gunneridae</taxon>
        <taxon>Pentapetalae</taxon>
        <taxon>Caryophyllales</taxon>
        <taxon>Nepenthaceae</taxon>
        <taxon>Nepenthes</taxon>
    </lineage>
</organism>
<dbReference type="PANTHER" id="PTHR48475">
    <property type="entry name" value="RIBONUCLEASE H"/>
    <property type="match status" value="1"/>
</dbReference>
<protein>
    <submittedName>
        <fullName evidence="1">Uncharacterized protein</fullName>
    </submittedName>
</protein>
<gene>
    <name evidence="1" type="ORF">Nepgr_009329</name>
</gene>
<sequence>MTPYVRFLTEGTLPDNINEAKRIKKTVGWYTVLNERLYKRGYSTPLLNCLTLEEADYALAEVHLRLCGSHIGGKNLAFNVTRQGF</sequence>